<feature type="compositionally biased region" description="Polar residues" evidence="4">
    <location>
        <begin position="19"/>
        <end position="29"/>
    </location>
</feature>
<accession>A0A3S2PP00</accession>
<keyword evidence="2" id="KW-0597">Phosphoprotein</keyword>
<evidence type="ECO:0000259" key="6">
    <source>
        <dbReference type="Pfam" id="PF25561"/>
    </source>
</evidence>
<dbReference type="InterPro" id="IPR051284">
    <property type="entry name" value="ZnF_MYMT-QRICH1"/>
</dbReference>
<reference evidence="7 8" key="2">
    <citation type="submission" date="2019-01" db="EMBL/GenBank/DDBJ databases">
        <title>A chromosome length genome reference of the Java medaka (oryzias javanicus).</title>
        <authorList>
            <person name="Herpin A."/>
            <person name="Takehana Y."/>
            <person name="Naruse K."/>
            <person name="Ansai S."/>
            <person name="Kawaguchi M."/>
        </authorList>
    </citation>
    <scope>NUCLEOTIDE SEQUENCE [LARGE SCALE GENOMIC DNA]</scope>
    <source>
        <strain evidence="7">RS831</strain>
        <tissue evidence="7">Whole body</tissue>
    </source>
</reference>
<feature type="region of interest" description="Disordered" evidence="4">
    <location>
        <begin position="19"/>
        <end position="131"/>
    </location>
</feature>
<name>A0A3S2PP00_ORYJA</name>
<feature type="compositionally biased region" description="Low complexity" evidence="4">
    <location>
        <begin position="37"/>
        <end position="54"/>
    </location>
</feature>
<keyword evidence="8" id="KW-1185">Reference proteome</keyword>
<evidence type="ECO:0000256" key="3">
    <source>
        <dbReference type="ARBA" id="ARBA00022843"/>
    </source>
</evidence>
<dbReference type="InterPro" id="IPR021893">
    <property type="entry name" value="ZMYM2-like_C"/>
</dbReference>
<feature type="compositionally biased region" description="Basic and acidic residues" evidence="4">
    <location>
        <begin position="268"/>
        <end position="285"/>
    </location>
</feature>
<dbReference type="EMBL" id="CM012458">
    <property type="protein sequence ID" value="RVE56980.1"/>
    <property type="molecule type" value="Genomic_DNA"/>
</dbReference>
<evidence type="ECO:0000256" key="2">
    <source>
        <dbReference type="ARBA" id="ARBA00022553"/>
    </source>
</evidence>
<dbReference type="Pfam" id="PF25561">
    <property type="entry name" value="QRICH1"/>
    <property type="match status" value="1"/>
</dbReference>
<feature type="domain" description="QRICH1-like" evidence="6">
    <location>
        <begin position="392"/>
        <end position="496"/>
    </location>
</feature>
<feature type="region of interest" description="Disordered" evidence="4">
    <location>
        <begin position="268"/>
        <end position="335"/>
    </location>
</feature>
<dbReference type="Proteomes" id="UP000283210">
    <property type="component" value="Chromosome 22"/>
</dbReference>
<evidence type="ECO:0000256" key="1">
    <source>
        <dbReference type="ARBA" id="ARBA00022499"/>
    </source>
</evidence>
<dbReference type="AlphaFoldDB" id="A0A3S2PP00"/>
<evidence type="ECO:0000313" key="7">
    <source>
        <dbReference type="EMBL" id="RVE56980.1"/>
    </source>
</evidence>
<evidence type="ECO:0000313" key="8">
    <source>
        <dbReference type="Proteomes" id="UP000283210"/>
    </source>
</evidence>
<sequence length="692" mass="77416">MKNKSVLCRPFTVDQESMCQLPEDSSQSGAVAPALLASSSQPNQPTTTPAQTASPKEEIQVSNGVPARLTGRHFLGKKETNSDCKVCSQRKRKKMEEEEEPKSKKPKTEDEPEGTEGGETSASGEQPEVKDCGSESQTLYYCKTCSGEPSLCPVPCFELYHTRLIYKMAPELETPDVEEKEKGKVKVVMVPVPVPVYIPVPVNMYSQHMPVPLVIPMLCIPVPVVVPPQTKDMTDAAVQSEVVTADNEKQEKEFASCAVQSDASSFEDLRSEAVDPTTRDLERTHKAVQVDLLLPTPSDKSSDAAESQPDNQSETSAAKSDSSAPDPKTEAPSSSLMDLETDFPLEPLEQKAPVLQRGVKRPREGSFSRKRGRRRTVLAESSASAAPATFSLNHVYGLKAWKNWVEQRKQQPQESSPLDLKEDILQYNSAELSCALSRFIKELRRPNGDTYSPDSIFYLCLGIQQYIFLKGRIENIFTDELYGQFASEISSMLQLWKPSLLPNGGVVPSRVEESFLWECKQLGAYSPIVLLNTLLFFCTKNFHLTTVEQHQHLSFSNFTRRSKICSRAGKVCYLNYRRSAASTDQTDLIKKQRPVKEEDLEMLENVTYPLHCPVRLYEFYLSRCPESVRDRPDVFYLQPETNVHTESCHWYSSDPLDAATLQSMLTRILAVREVQQELEAARLQSSTEGGGE</sequence>
<feature type="compositionally biased region" description="Low complexity" evidence="4">
    <location>
        <begin position="316"/>
        <end position="326"/>
    </location>
</feature>
<keyword evidence="3" id="KW-0832">Ubl conjugation</keyword>
<protein>
    <submittedName>
        <fullName evidence="7">Uncharacterized protein</fullName>
    </submittedName>
</protein>
<evidence type="ECO:0000256" key="4">
    <source>
        <dbReference type="SAM" id="MobiDB-lite"/>
    </source>
</evidence>
<dbReference type="PANTHER" id="PTHR45736">
    <property type="entry name" value="ZINC FINGER MYM-TYPE PROTEIN"/>
    <property type="match status" value="1"/>
</dbReference>
<feature type="region of interest" description="Disordered" evidence="4">
    <location>
        <begin position="354"/>
        <end position="375"/>
    </location>
</feature>
<dbReference type="PANTHER" id="PTHR45736:SF5">
    <property type="entry name" value="ZINC FINGER MYM-TYPE PROTEIN 4"/>
    <property type="match status" value="1"/>
</dbReference>
<proteinExistence type="predicted"/>
<dbReference type="InterPro" id="IPR057926">
    <property type="entry name" value="QRICH1_dom"/>
</dbReference>
<evidence type="ECO:0000259" key="5">
    <source>
        <dbReference type="Pfam" id="PF12012"/>
    </source>
</evidence>
<gene>
    <name evidence="7" type="ORF">OJAV_G00211690</name>
</gene>
<feature type="compositionally biased region" description="Polar residues" evidence="4">
    <location>
        <begin position="304"/>
        <end position="315"/>
    </location>
</feature>
<reference evidence="7 8" key="1">
    <citation type="submission" date="2018-11" db="EMBL/GenBank/DDBJ databases">
        <authorList>
            <person name="Lopez-Roques C."/>
            <person name="Donnadieu C."/>
            <person name="Bouchez O."/>
            <person name="Klopp C."/>
            <person name="Cabau C."/>
            <person name="Zahm M."/>
        </authorList>
    </citation>
    <scope>NUCLEOTIDE SEQUENCE [LARGE SCALE GENOMIC DNA]</scope>
    <source>
        <strain evidence="7">RS831</strain>
        <tissue evidence="7">Whole body</tissue>
    </source>
</reference>
<keyword evidence="1" id="KW-1017">Isopeptide bond</keyword>
<feature type="domain" description="ZMYM2-like/QRICH1 C-terminal" evidence="5">
    <location>
        <begin position="507"/>
        <end position="670"/>
    </location>
</feature>
<dbReference type="Pfam" id="PF12012">
    <property type="entry name" value="DUF3504"/>
    <property type="match status" value="1"/>
</dbReference>
<dbReference type="OrthoDB" id="10025028at2759"/>
<organism evidence="7 8">
    <name type="scientific">Oryzias javanicus</name>
    <name type="common">Javanese ricefish</name>
    <name type="synonym">Aplocheilus javanicus</name>
    <dbReference type="NCBI Taxonomy" id="123683"/>
    <lineage>
        <taxon>Eukaryota</taxon>
        <taxon>Metazoa</taxon>
        <taxon>Chordata</taxon>
        <taxon>Craniata</taxon>
        <taxon>Vertebrata</taxon>
        <taxon>Euteleostomi</taxon>
        <taxon>Actinopterygii</taxon>
        <taxon>Neopterygii</taxon>
        <taxon>Teleostei</taxon>
        <taxon>Neoteleostei</taxon>
        <taxon>Acanthomorphata</taxon>
        <taxon>Ovalentaria</taxon>
        <taxon>Atherinomorphae</taxon>
        <taxon>Beloniformes</taxon>
        <taxon>Adrianichthyidae</taxon>
        <taxon>Oryziinae</taxon>
        <taxon>Oryzias</taxon>
    </lineage>
</organism>